<dbReference type="InterPro" id="IPR013785">
    <property type="entry name" value="Aldolase_TIM"/>
</dbReference>
<dbReference type="InterPro" id="IPR022998">
    <property type="entry name" value="ThiamineP_synth_TenI"/>
</dbReference>
<gene>
    <name evidence="2" type="ORF">ETSY1_29620</name>
</gene>
<dbReference type="Gene3D" id="3.20.20.70">
    <property type="entry name" value="Aldolase class I"/>
    <property type="match status" value="1"/>
</dbReference>
<organism evidence="2 3">
    <name type="scientific">Entotheonella factor</name>
    <dbReference type="NCBI Taxonomy" id="1429438"/>
    <lineage>
        <taxon>Bacteria</taxon>
        <taxon>Pseudomonadati</taxon>
        <taxon>Nitrospinota/Tectimicrobiota group</taxon>
        <taxon>Candidatus Tectimicrobiota</taxon>
        <taxon>Candidatus Entotheonellia</taxon>
        <taxon>Candidatus Entotheonellales</taxon>
        <taxon>Candidatus Entotheonellaceae</taxon>
        <taxon>Candidatus Entotheonella</taxon>
    </lineage>
</organism>
<comment type="caution">
    <text evidence="2">The sequence shown here is derived from an EMBL/GenBank/DDBJ whole genome shotgun (WGS) entry which is preliminary data.</text>
</comment>
<dbReference type="GO" id="GO:0009228">
    <property type="term" value="P:thiamine biosynthetic process"/>
    <property type="evidence" value="ECO:0007669"/>
    <property type="project" value="UniProtKB-KW"/>
</dbReference>
<feature type="domain" description="Thiamine phosphate synthase/TenI" evidence="1">
    <location>
        <begin position="10"/>
        <end position="74"/>
    </location>
</feature>
<dbReference type="Proteomes" id="UP000019141">
    <property type="component" value="Unassembled WGS sequence"/>
</dbReference>
<dbReference type="CDD" id="cd00564">
    <property type="entry name" value="TMP_TenI"/>
    <property type="match status" value="1"/>
</dbReference>
<proteinExistence type="predicted"/>
<dbReference type="AlphaFoldDB" id="W4LEA6"/>
<dbReference type="InterPro" id="IPR036206">
    <property type="entry name" value="ThiamineP_synth_sf"/>
</dbReference>
<evidence type="ECO:0000313" key="3">
    <source>
        <dbReference type="Proteomes" id="UP000019141"/>
    </source>
</evidence>
<dbReference type="EMBL" id="AZHW01000887">
    <property type="protein sequence ID" value="ETW95676.1"/>
    <property type="molecule type" value="Genomic_DNA"/>
</dbReference>
<feature type="non-terminal residue" evidence="2">
    <location>
        <position position="75"/>
    </location>
</feature>
<dbReference type="HOGENOM" id="CLU_2676663_0_0_7"/>
<protein>
    <recommendedName>
        <fullName evidence="1">Thiamine phosphate synthase/TenI domain-containing protein</fullName>
    </recommendedName>
</protein>
<dbReference type="Pfam" id="PF02581">
    <property type="entry name" value="TMP-TENI"/>
    <property type="match status" value="1"/>
</dbReference>
<name>W4LEA6_ENTF1</name>
<keyword evidence="3" id="KW-1185">Reference proteome</keyword>
<evidence type="ECO:0000259" key="1">
    <source>
        <dbReference type="Pfam" id="PF02581"/>
    </source>
</evidence>
<dbReference type="SUPFAM" id="SSF51391">
    <property type="entry name" value="Thiamin phosphate synthase"/>
    <property type="match status" value="1"/>
</dbReference>
<accession>W4LEA6</accession>
<reference evidence="2 3" key="1">
    <citation type="journal article" date="2014" name="Nature">
        <title>An environmental bacterial taxon with a large and distinct metabolic repertoire.</title>
        <authorList>
            <person name="Wilson M.C."/>
            <person name="Mori T."/>
            <person name="Ruckert C."/>
            <person name="Uria A.R."/>
            <person name="Helf M.J."/>
            <person name="Takada K."/>
            <person name="Gernert C."/>
            <person name="Steffens U.A."/>
            <person name="Heycke N."/>
            <person name="Schmitt S."/>
            <person name="Rinke C."/>
            <person name="Helfrich E.J."/>
            <person name="Brachmann A.O."/>
            <person name="Gurgui C."/>
            <person name="Wakimoto T."/>
            <person name="Kracht M."/>
            <person name="Crusemann M."/>
            <person name="Hentschel U."/>
            <person name="Abe I."/>
            <person name="Matsunaga S."/>
            <person name="Kalinowski J."/>
            <person name="Takeyama H."/>
            <person name="Piel J."/>
        </authorList>
    </citation>
    <scope>NUCLEOTIDE SEQUENCE [LARGE SCALE GENOMIC DNA]</scope>
    <source>
        <strain evidence="3">TSY1</strain>
    </source>
</reference>
<sequence>MNRQSLLSGLNVITDQHLMPRDRFVDMVEVAVRNGAKIVQLREKHTPPEDIAQLGQSLLRVTRRYGALLLINDQQ</sequence>
<evidence type="ECO:0000313" key="2">
    <source>
        <dbReference type="EMBL" id="ETW95676.1"/>
    </source>
</evidence>